<evidence type="ECO:0000313" key="2">
    <source>
        <dbReference type="Proteomes" id="UP001176940"/>
    </source>
</evidence>
<evidence type="ECO:0008006" key="3">
    <source>
        <dbReference type="Google" id="ProtNLM"/>
    </source>
</evidence>
<keyword evidence="2" id="KW-1185">Reference proteome</keyword>
<dbReference type="EMBL" id="CAUEEQ010036883">
    <property type="protein sequence ID" value="CAJ0953562.1"/>
    <property type="molecule type" value="Genomic_DNA"/>
</dbReference>
<protein>
    <recommendedName>
        <fullName evidence="3">Maturase K</fullName>
    </recommendedName>
</protein>
<gene>
    <name evidence="1" type="ORF">RIMI_LOCUS14356982</name>
</gene>
<accession>A0ABN9LYP2</accession>
<reference evidence="1" key="1">
    <citation type="submission" date="2023-07" db="EMBL/GenBank/DDBJ databases">
        <authorList>
            <person name="Stuckert A."/>
        </authorList>
    </citation>
    <scope>NUCLEOTIDE SEQUENCE</scope>
</reference>
<sequence length="245" mass="29147">MSITHGKGMRATELLMIKTDIDIRIHNLCLDLLGLVLKENYFLFQDTFYVQQQAFEEEFIFIHPLFLEHSRVWRRYIDDIFCVWSRPMEPLLRFDSYINNISPEFTITEQYSGDKMSFLDTLVNKNNFQRVDRIVTNSVERYRPILESIGIGWYRPIPEKYRISPIPIPDTNTSQWDTKYRKPDRIILQEPEILTNVYRLSILITLSLKKYRPPLINIGESYPKVIWKSRNFKNNFSLVIADPGT</sequence>
<proteinExistence type="predicted"/>
<evidence type="ECO:0000313" key="1">
    <source>
        <dbReference type="EMBL" id="CAJ0953562.1"/>
    </source>
</evidence>
<dbReference type="PANTHER" id="PTHR21301">
    <property type="entry name" value="REVERSE TRANSCRIPTASE"/>
    <property type="match status" value="1"/>
</dbReference>
<organism evidence="1 2">
    <name type="scientific">Ranitomeya imitator</name>
    <name type="common">mimic poison frog</name>
    <dbReference type="NCBI Taxonomy" id="111125"/>
    <lineage>
        <taxon>Eukaryota</taxon>
        <taxon>Metazoa</taxon>
        <taxon>Chordata</taxon>
        <taxon>Craniata</taxon>
        <taxon>Vertebrata</taxon>
        <taxon>Euteleostomi</taxon>
        <taxon>Amphibia</taxon>
        <taxon>Batrachia</taxon>
        <taxon>Anura</taxon>
        <taxon>Neobatrachia</taxon>
        <taxon>Hyloidea</taxon>
        <taxon>Dendrobatidae</taxon>
        <taxon>Dendrobatinae</taxon>
        <taxon>Ranitomeya</taxon>
    </lineage>
</organism>
<dbReference type="PANTHER" id="PTHR21301:SF12">
    <property type="match status" value="1"/>
</dbReference>
<dbReference type="Proteomes" id="UP001176940">
    <property type="component" value="Unassembled WGS sequence"/>
</dbReference>
<name>A0ABN9LYP2_9NEOB</name>
<comment type="caution">
    <text evidence="1">The sequence shown here is derived from an EMBL/GenBank/DDBJ whole genome shotgun (WGS) entry which is preliminary data.</text>
</comment>